<dbReference type="OrthoDB" id="7619493at2"/>
<evidence type="ECO:0000313" key="2">
    <source>
        <dbReference type="EMBL" id="ALE15722.1"/>
    </source>
</evidence>
<feature type="transmembrane region" description="Helical" evidence="1">
    <location>
        <begin position="93"/>
        <end position="113"/>
    </location>
</feature>
<dbReference type="EMBL" id="CP012669">
    <property type="protein sequence ID" value="ALE15722.1"/>
    <property type="molecule type" value="Genomic_DNA"/>
</dbReference>
<reference evidence="2 3" key="1">
    <citation type="submission" date="2015-09" db="EMBL/GenBank/DDBJ databases">
        <title>Complete genome sequence of a benzo[a]pyrene-degrading bacterium Altererythrobacter epoxidivorans CGMCC 1.7731T.</title>
        <authorList>
            <person name="Li Z."/>
            <person name="Cheng H."/>
            <person name="Huo Y."/>
            <person name="Xu X."/>
        </authorList>
    </citation>
    <scope>NUCLEOTIDE SEQUENCE [LARGE SCALE GENOMIC DNA]</scope>
    <source>
        <strain evidence="2 3">CGMCC 1.7731</strain>
    </source>
</reference>
<feature type="transmembrane region" description="Helical" evidence="1">
    <location>
        <begin position="12"/>
        <end position="31"/>
    </location>
</feature>
<keyword evidence="1" id="KW-0812">Transmembrane</keyword>
<feature type="transmembrane region" description="Helical" evidence="1">
    <location>
        <begin position="63"/>
        <end position="81"/>
    </location>
</feature>
<dbReference type="Proteomes" id="UP000057938">
    <property type="component" value="Chromosome"/>
</dbReference>
<keyword evidence="1" id="KW-1133">Transmembrane helix</keyword>
<dbReference type="KEGG" id="aep:AMC99_00410"/>
<dbReference type="STRING" id="361183.AMC99_00410"/>
<dbReference type="RefSeq" id="WP_061922128.1">
    <property type="nucleotide sequence ID" value="NZ_CP012669.1"/>
</dbReference>
<dbReference type="PATRIC" id="fig|361183.4.peg.405"/>
<dbReference type="AlphaFoldDB" id="A0A0M3T9Q9"/>
<proteinExistence type="predicted"/>
<feature type="transmembrane region" description="Helical" evidence="1">
    <location>
        <begin position="37"/>
        <end position="56"/>
    </location>
</feature>
<evidence type="ECO:0000256" key="1">
    <source>
        <dbReference type="SAM" id="Phobius"/>
    </source>
</evidence>
<protein>
    <submittedName>
        <fullName evidence="2">Uncharacterized protein</fullName>
    </submittedName>
</protein>
<sequence>MTNLGEVSRAWRWFFLAAATYNLLIGLAGMITPGATVDARIVGLLVFAFGVIYYLVSRDPLRFAPTLWAGVIGKAGVVGLLAPEGFVENGDSLIAAILIGDMLFTLGFLVFLLRRDKMAG</sequence>
<keyword evidence="3" id="KW-1185">Reference proteome</keyword>
<evidence type="ECO:0000313" key="3">
    <source>
        <dbReference type="Proteomes" id="UP000057938"/>
    </source>
</evidence>
<organism evidence="2 3">
    <name type="scientific">Altererythrobacter epoxidivorans</name>
    <dbReference type="NCBI Taxonomy" id="361183"/>
    <lineage>
        <taxon>Bacteria</taxon>
        <taxon>Pseudomonadati</taxon>
        <taxon>Pseudomonadota</taxon>
        <taxon>Alphaproteobacteria</taxon>
        <taxon>Sphingomonadales</taxon>
        <taxon>Erythrobacteraceae</taxon>
        <taxon>Altererythrobacter</taxon>
    </lineage>
</organism>
<gene>
    <name evidence="2" type="ORF">AMC99_00410</name>
</gene>
<accession>A0A0M3T9Q9</accession>
<keyword evidence="1" id="KW-0472">Membrane</keyword>
<name>A0A0M3T9Q9_9SPHN</name>